<evidence type="ECO:0008006" key="3">
    <source>
        <dbReference type="Google" id="ProtNLM"/>
    </source>
</evidence>
<reference evidence="1" key="1">
    <citation type="journal article" date="2023" name="Mol. Phylogenet. Evol.">
        <title>Genome-scale phylogeny and comparative genomics of the fungal order Sordariales.</title>
        <authorList>
            <person name="Hensen N."/>
            <person name="Bonometti L."/>
            <person name="Westerberg I."/>
            <person name="Brannstrom I.O."/>
            <person name="Guillou S."/>
            <person name="Cros-Aarteil S."/>
            <person name="Calhoun S."/>
            <person name="Haridas S."/>
            <person name="Kuo A."/>
            <person name="Mondo S."/>
            <person name="Pangilinan J."/>
            <person name="Riley R."/>
            <person name="LaButti K."/>
            <person name="Andreopoulos B."/>
            <person name="Lipzen A."/>
            <person name="Chen C."/>
            <person name="Yan M."/>
            <person name="Daum C."/>
            <person name="Ng V."/>
            <person name="Clum A."/>
            <person name="Steindorff A."/>
            <person name="Ohm R.A."/>
            <person name="Martin F."/>
            <person name="Silar P."/>
            <person name="Natvig D.O."/>
            <person name="Lalanne C."/>
            <person name="Gautier V."/>
            <person name="Ament-Velasquez S.L."/>
            <person name="Kruys A."/>
            <person name="Hutchinson M.I."/>
            <person name="Powell A.J."/>
            <person name="Barry K."/>
            <person name="Miller A.N."/>
            <person name="Grigoriev I.V."/>
            <person name="Debuchy R."/>
            <person name="Gladieux P."/>
            <person name="Hiltunen Thoren M."/>
            <person name="Johannesson H."/>
        </authorList>
    </citation>
    <scope>NUCLEOTIDE SEQUENCE</scope>
    <source>
        <strain evidence="1">PSN243</strain>
    </source>
</reference>
<comment type="caution">
    <text evidence="1">The sequence shown here is derived from an EMBL/GenBank/DDBJ whole genome shotgun (WGS) entry which is preliminary data.</text>
</comment>
<dbReference type="Pfam" id="PF15892">
    <property type="entry name" value="BNR_4"/>
    <property type="match status" value="1"/>
</dbReference>
<sequence length="444" mass="49676">MLSDPTTTVLGADPSHRRCSLNGNAFQQDVMTSFRGWQYAAFYSFLDGVPEPLYIHLARRQLPKGPWEVIVLDNYPQTVDDGHNTVQLGICAGDGTIHLSFDHHCDILRYRVSVPRVALDPPAFQWTSGLFLPTQSNLPRYSGSRAALQYVTYPRFIPINTTGGLLFTVRDGKAGLGNDHLFRYARSEEEYKYTYIGQYITGIWSNPYIHGLNYRNGKLHVTWVWRGWVEYEGWDDPADVKHKMQAGPNGPENNHDLCYAWSTDLGNTWKNTAGATIANVGSQETISNHSPVVTVFEISKGCGLTNQEAQAVDHAGGVHVLNRDNVDGELVWRHYYRDPSTGVWAKRAVCPVPGPSRGRLAISKIGDLYLILPDGEKREVKIVKSAKIDEYSRYEEVWAGNGLTGEPLVDTARLDEDDVLSVFLIADIQGEEMAKNVVVSDFEL</sequence>
<gene>
    <name evidence="1" type="ORF">QBC34DRAFT_188154</name>
</gene>
<evidence type="ECO:0000313" key="2">
    <source>
        <dbReference type="Proteomes" id="UP001321760"/>
    </source>
</evidence>
<keyword evidence="2" id="KW-1185">Reference proteome</keyword>
<dbReference type="AlphaFoldDB" id="A0AAV9G7K4"/>
<name>A0AAV9G7K4_9PEZI</name>
<dbReference type="Proteomes" id="UP001321760">
    <property type="component" value="Unassembled WGS sequence"/>
</dbReference>
<accession>A0AAV9G7K4</accession>
<dbReference type="EMBL" id="MU865981">
    <property type="protein sequence ID" value="KAK4444152.1"/>
    <property type="molecule type" value="Genomic_DNA"/>
</dbReference>
<proteinExistence type="predicted"/>
<reference evidence="1" key="2">
    <citation type="submission" date="2023-05" db="EMBL/GenBank/DDBJ databases">
        <authorList>
            <consortium name="Lawrence Berkeley National Laboratory"/>
            <person name="Steindorff A."/>
            <person name="Hensen N."/>
            <person name="Bonometti L."/>
            <person name="Westerberg I."/>
            <person name="Brannstrom I.O."/>
            <person name="Guillou S."/>
            <person name="Cros-Aarteil S."/>
            <person name="Calhoun S."/>
            <person name="Haridas S."/>
            <person name="Kuo A."/>
            <person name="Mondo S."/>
            <person name="Pangilinan J."/>
            <person name="Riley R."/>
            <person name="Labutti K."/>
            <person name="Andreopoulos B."/>
            <person name="Lipzen A."/>
            <person name="Chen C."/>
            <person name="Yanf M."/>
            <person name="Daum C."/>
            <person name="Ng V."/>
            <person name="Clum A."/>
            <person name="Ohm R."/>
            <person name="Martin F."/>
            <person name="Silar P."/>
            <person name="Natvig D."/>
            <person name="Lalanne C."/>
            <person name="Gautier V."/>
            <person name="Ament-Velasquez S.L."/>
            <person name="Kruys A."/>
            <person name="Hutchinson M.I."/>
            <person name="Powell A.J."/>
            <person name="Barry K."/>
            <person name="Miller A.N."/>
            <person name="Grigoriev I.V."/>
            <person name="Debuchy R."/>
            <person name="Gladieux P."/>
            <person name="Thoren M.H."/>
            <person name="Johannesson H."/>
        </authorList>
    </citation>
    <scope>NUCLEOTIDE SEQUENCE</scope>
    <source>
        <strain evidence="1">PSN243</strain>
    </source>
</reference>
<evidence type="ECO:0000313" key="1">
    <source>
        <dbReference type="EMBL" id="KAK4444152.1"/>
    </source>
</evidence>
<organism evidence="1 2">
    <name type="scientific">Podospora aff. communis PSN243</name>
    <dbReference type="NCBI Taxonomy" id="3040156"/>
    <lineage>
        <taxon>Eukaryota</taxon>
        <taxon>Fungi</taxon>
        <taxon>Dikarya</taxon>
        <taxon>Ascomycota</taxon>
        <taxon>Pezizomycotina</taxon>
        <taxon>Sordariomycetes</taxon>
        <taxon>Sordariomycetidae</taxon>
        <taxon>Sordariales</taxon>
        <taxon>Podosporaceae</taxon>
        <taxon>Podospora</taxon>
    </lineage>
</organism>
<protein>
    <recommendedName>
        <fullName evidence="3">Dockerin type 1</fullName>
    </recommendedName>
</protein>